<keyword evidence="1" id="KW-1133">Transmembrane helix</keyword>
<keyword evidence="1" id="KW-0472">Membrane</keyword>
<dbReference type="EMBL" id="CP159373">
    <property type="protein sequence ID" value="XCN71279.1"/>
    <property type="molecule type" value="Genomic_DNA"/>
</dbReference>
<gene>
    <name evidence="2" type="ORF">Q3M24_13260</name>
</gene>
<dbReference type="KEGG" id="eaj:Q3M24_13260"/>
<protein>
    <submittedName>
        <fullName evidence="2">Uncharacterized protein</fullName>
    </submittedName>
</protein>
<evidence type="ECO:0000313" key="2">
    <source>
        <dbReference type="EMBL" id="XCN71279.1"/>
    </source>
</evidence>
<reference evidence="2" key="2">
    <citation type="submission" date="2024-06" db="EMBL/GenBank/DDBJ databases">
        <authorList>
            <person name="Plum-Jensen L.E."/>
            <person name="Schramm A."/>
            <person name="Marshall I.P.G."/>
        </authorList>
    </citation>
    <scope>NUCLEOTIDE SEQUENCE</scope>
    <source>
        <strain evidence="2">Rat1</strain>
    </source>
</reference>
<accession>A0AAU8LQ04</accession>
<dbReference type="AlphaFoldDB" id="A0AAU8LQ04"/>
<keyword evidence="1" id="KW-0812">Transmembrane</keyword>
<reference evidence="2" key="1">
    <citation type="journal article" date="2024" name="Syst. Appl. Microbiol.">
        <title>First single-strain enrichments of Electrothrix cable bacteria, description of E. aestuarii sp. nov. and E. rattekaaiensis sp. nov., and proposal of a cable bacteria taxonomy following the rules of the SeqCode.</title>
        <authorList>
            <person name="Plum-Jensen L.E."/>
            <person name="Schramm A."/>
            <person name="Marshall I.P.G."/>
        </authorList>
    </citation>
    <scope>NUCLEOTIDE SEQUENCE</scope>
    <source>
        <strain evidence="2">Rat1</strain>
    </source>
</reference>
<name>A0AAU8LQ04_9BACT</name>
<sequence length="154" mass="16799">MKQKRYRIAALSLLLSCLSLMLAIISPCLISQKIREIETIDRVDSATVSLEIEGVREEFVSQGDLTSKKIIFTKNEQNIKWLRRLAAVCTGVMVLTALIAIGMAVYSWDKKHGKEISIGSIITAVVALSWQYIGAGVSAGVAVLVFIMLVASLS</sequence>
<organism evidence="2">
    <name type="scientific">Candidatus Electrothrix aestuarii</name>
    <dbReference type="NCBI Taxonomy" id="3062594"/>
    <lineage>
        <taxon>Bacteria</taxon>
        <taxon>Pseudomonadati</taxon>
        <taxon>Thermodesulfobacteriota</taxon>
        <taxon>Desulfobulbia</taxon>
        <taxon>Desulfobulbales</taxon>
        <taxon>Desulfobulbaceae</taxon>
        <taxon>Candidatus Electrothrix</taxon>
    </lineage>
</organism>
<feature type="transmembrane region" description="Helical" evidence="1">
    <location>
        <begin position="85"/>
        <end position="106"/>
    </location>
</feature>
<feature type="transmembrane region" description="Helical" evidence="1">
    <location>
        <begin position="118"/>
        <end position="151"/>
    </location>
</feature>
<proteinExistence type="predicted"/>
<evidence type="ECO:0000256" key="1">
    <source>
        <dbReference type="SAM" id="Phobius"/>
    </source>
</evidence>